<protein>
    <submittedName>
        <fullName evidence="2">Transcriptional regulator</fullName>
    </submittedName>
</protein>
<dbReference type="PANTHER" id="PTHR35010:SF3">
    <property type="entry name" value="BLL4873 PROTEIN"/>
    <property type="match status" value="1"/>
</dbReference>
<dbReference type="InterPro" id="IPR041413">
    <property type="entry name" value="MLTR_LBD"/>
</dbReference>
<dbReference type="Proteomes" id="UP000287171">
    <property type="component" value="Unassembled WGS sequence"/>
</dbReference>
<dbReference type="AlphaFoldDB" id="A0A402BJ46"/>
<evidence type="ECO:0000313" key="3">
    <source>
        <dbReference type="Proteomes" id="UP000287171"/>
    </source>
</evidence>
<dbReference type="SUPFAM" id="SSF47413">
    <property type="entry name" value="lambda repressor-like DNA-binding domains"/>
    <property type="match status" value="1"/>
</dbReference>
<keyword evidence="3" id="KW-1185">Reference proteome</keyword>
<dbReference type="RefSeq" id="WP_126631335.1">
    <property type="nucleotide sequence ID" value="NZ_BIFT01000002.1"/>
</dbReference>
<dbReference type="GO" id="GO:0003677">
    <property type="term" value="F:DNA binding"/>
    <property type="evidence" value="ECO:0007669"/>
    <property type="project" value="InterPro"/>
</dbReference>
<dbReference type="CDD" id="cd00093">
    <property type="entry name" value="HTH_XRE"/>
    <property type="match status" value="1"/>
</dbReference>
<feature type="domain" description="HTH cro/C1-type" evidence="1">
    <location>
        <begin position="14"/>
        <end position="86"/>
    </location>
</feature>
<sequence>MRDTTKRRAELADFLRTRRARLRPEQLGLPTFGRRRTPGLRRDEVAQLAGVGVSWYTWLEQGRDITVSDQVIERLAETLQLESEERRHLFVLARGMVPVATSHTDIAPSPPGIQAVLDALSPTPAILIDDRFNLVAWNEGACRVFGNFSLLTGRERNRIWHMFTDPATRQLFVDWEQAAQHAVMHFRFTYDQYIGDAWFEQLLADLQLESSDFRTLWSQHNVQASCDFYQEKILNHPQVGHLHFASTMFNVPVNPPLHMVTYTPCSSETLTRLKAINETEYTRELAH</sequence>
<dbReference type="InterPro" id="IPR010982">
    <property type="entry name" value="Lambda_DNA-bd_dom_sf"/>
</dbReference>
<comment type="caution">
    <text evidence="2">The sequence shown here is derived from an EMBL/GenBank/DDBJ whole genome shotgun (WGS) entry which is preliminary data.</text>
</comment>
<organism evidence="2 3">
    <name type="scientific">Dictyobacter alpinus</name>
    <dbReference type="NCBI Taxonomy" id="2014873"/>
    <lineage>
        <taxon>Bacteria</taxon>
        <taxon>Bacillati</taxon>
        <taxon>Chloroflexota</taxon>
        <taxon>Ktedonobacteria</taxon>
        <taxon>Ktedonobacterales</taxon>
        <taxon>Dictyobacteraceae</taxon>
        <taxon>Dictyobacter</taxon>
    </lineage>
</organism>
<dbReference type="Gene3D" id="1.10.260.40">
    <property type="entry name" value="lambda repressor-like DNA-binding domains"/>
    <property type="match status" value="1"/>
</dbReference>
<gene>
    <name evidence="2" type="ORF">KDA_68430</name>
</gene>
<dbReference type="Pfam" id="PF17765">
    <property type="entry name" value="MLTR_LBD"/>
    <property type="match status" value="1"/>
</dbReference>
<evidence type="ECO:0000313" key="2">
    <source>
        <dbReference type="EMBL" id="GCE31359.1"/>
    </source>
</evidence>
<proteinExistence type="predicted"/>
<dbReference type="EMBL" id="BIFT01000002">
    <property type="protein sequence ID" value="GCE31359.1"/>
    <property type="molecule type" value="Genomic_DNA"/>
</dbReference>
<dbReference type="OrthoDB" id="4790304at2"/>
<dbReference type="SMART" id="SM00530">
    <property type="entry name" value="HTH_XRE"/>
    <property type="match status" value="1"/>
</dbReference>
<evidence type="ECO:0000259" key="1">
    <source>
        <dbReference type="SMART" id="SM00530"/>
    </source>
</evidence>
<reference evidence="3" key="1">
    <citation type="submission" date="2018-12" db="EMBL/GenBank/DDBJ databases">
        <title>Tengunoibacter tsumagoiensis gen. nov., sp. nov., Dictyobacter kobayashii sp. nov., D. alpinus sp. nov., and D. joshuensis sp. nov. and description of Dictyobacteraceae fam. nov. within the order Ktedonobacterales isolated from Tengu-no-mugimeshi.</title>
        <authorList>
            <person name="Wang C.M."/>
            <person name="Zheng Y."/>
            <person name="Sakai Y."/>
            <person name="Toyoda A."/>
            <person name="Minakuchi Y."/>
            <person name="Abe K."/>
            <person name="Yokota A."/>
            <person name="Yabe S."/>
        </authorList>
    </citation>
    <scope>NUCLEOTIDE SEQUENCE [LARGE SCALE GENOMIC DNA]</scope>
    <source>
        <strain evidence="3">Uno16</strain>
    </source>
</reference>
<name>A0A402BJ46_9CHLR</name>
<accession>A0A402BJ46</accession>
<dbReference type="Pfam" id="PF13560">
    <property type="entry name" value="HTH_31"/>
    <property type="match status" value="1"/>
</dbReference>
<dbReference type="Gene3D" id="3.30.450.180">
    <property type="match status" value="1"/>
</dbReference>
<dbReference type="PANTHER" id="PTHR35010">
    <property type="entry name" value="BLL4672 PROTEIN-RELATED"/>
    <property type="match status" value="1"/>
</dbReference>
<dbReference type="InterPro" id="IPR001387">
    <property type="entry name" value="Cro/C1-type_HTH"/>
</dbReference>